<accession>A0A1U7GYW1</accession>
<name>A0A1U7GYW1_9CYAN</name>
<comment type="caution">
    <text evidence="3">The sequence shown here is derived from an EMBL/GenBank/DDBJ whole genome shotgun (WGS) entry which is preliminary data.</text>
</comment>
<feature type="region of interest" description="Disordered" evidence="1">
    <location>
        <begin position="162"/>
        <end position="190"/>
    </location>
</feature>
<feature type="compositionally biased region" description="Polar residues" evidence="1">
    <location>
        <begin position="39"/>
        <end position="54"/>
    </location>
</feature>
<keyword evidence="2" id="KW-0732">Signal</keyword>
<dbReference type="Pfam" id="PF20363">
    <property type="entry name" value="DUF6658"/>
    <property type="match status" value="1"/>
</dbReference>
<evidence type="ECO:0000256" key="1">
    <source>
        <dbReference type="SAM" id="MobiDB-lite"/>
    </source>
</evidence>
<evidence type="ECO:0000313" key="3">
    <source>
        <dbReference type="EMBL" id="OKH13642.1"/>
    </source>
</evidence>
<protein>
    <recommendedName>
        <fullName evidence="5">CsbD-like domain-containing protein</fullName>
    </recommendedName>
</protein>
<dbReference type="Gene3D" id="1.20.120.20">
    <property type="entry name" value="Apolipoprotein"/>
    <property type="match status" value="1"/>
</dbReference>
<evidence type="ECO:0008006" key="5">
    <source>
        <dbReference type="Google" id="ProtNLM"/>
    </source>
</evidence>
<feature type="signal peptide" evidence="2">
    <location>
        <begin position="1"/>
        <end position="34"/>
    </location>
</feature>
<reference evidence="3 4" key="1">
    <citation type="submission" date="2016-11" db="EMBL/GenBank/DDBJ databases">
        <title>Draft Genome Sequences of Nine Cyanobacterial Strains from Diverse Habitats.</title>
        <authorList>
            <person name="Zhu T."/>
            <person name="Hou S."/>
            <person name="Lu X."/>
            <person name="Hess W.R."/>
        </authorList>
    </citation>
    <scope>NUCLEOTIDE SEQUENCE [LARGE SCALE GENOMIC DNA]</scope>
    <source>
        <strain evidence="3 4">NIES-592</strain>
    </source>
</reference>
<evidence type="ECO:0000313" key="4">
    <source>
        <dbReference type="Proteomes" id="UP000186391"/>
    </source>
</evidence>
<feature type="region of interest" description="Disordered" evidence="1">
    <location>
        <begin position="39"/>
        <end position="109"/>
    </location>
</feature>
<feature type="compositionally biased region" description="Basic and acidic residues" evidence="1">
    <location>
        <begin position="74"/>
        <end position="86"/>
    </location>
</feature>
<dbReference type="RefSeq" id="WP_062247264.1">
    <property type="nucleotide sequence ID" value="NZ_MRCA01000006.1"/>
</dbReference>
<feature type="chain" id="PRO_5010571232" description="CsbD-like domain-containing protein" evidence="2">
    <location>
        <begin position="35"/>
        <end position="190"/>
    </location>
</feature>
<gene>
    <name evidence="3" type="ORF">NIES592_13585</name>
</gene>
<keyword evidence="4" id="KW-1185">Reference proteome</keyword>
<dbReference type="OrthoDB" id="513842at2"/>
<evidence type="ECO:0000256" key="2">
    <source>
        <dbReference type="SAM" id="SignalP"/>
    </source>
</evidence>
<dbReference type="EMBL" id="MRCA01000006">
    <property type="protein sequence ID" value="OKH13642.1"/>
    <property type="molecule type" value="Genomic_DNA"/>
</dbReference>
<feature type="region of interest" description="Disordered" evidence="1">
    <location>
        <begin position="127"/>
        <end position="148"/>
    </location>
</feature>
<dbReference type="Proteomes" id="UP000186391">
    <property type="component" value="Unassembled WGS sequence"/>
</dbReference>
<organism evidence="3 4">
    <name type="scientific">Fischerella major NIES-592</name>
    <dbReference type="NCBI Taxonomy" id="210994"/>
    <lineage>
        <taxon>Bacteria</taxon>
        <taxon>Bacillati</taxon>
        <taxon>Cyanobacteriota</taxon>
        <taxon>Cyanophyceae</taxon>
        <taxon>Nostocales</taxon>
        <taxon>Hapalosiphonaceae</taxon>
        <taxon>Fischerella</taxon>
    </lineage>
</organism>
<sequence>MSQVISFFKRIRLSQVVTAFLASVLLFFTQACNAASATAPKSLSQPSVGPNSETYVPKGDNILNPAEGGMNNFSDRDPRATSDVKARAQFLKENAAQEKAEKSTNNPAEAIRRVGSDIGGIGKNVQQKAEDVGNKAQGTAEDFTKGTKQGLKNIQGNVQDAGDYAKDTAQSTAGASNPIDAANKAFRDAD</sequence>
<proteinExistence type="predicted"/>
<dbReference type="InterPro" id="IPR046599">
    <property type="entry name" value="DUF6658"/>
</dbReference>
<dbReference type="AlphaFoldDB" id="A0A1U7GYW1"/>